<dbReference type="eggNOG" id="arCOG01565">
    <property type="taxonomic scope" value="Archaea"/>
</dbReference>
<dbReference type="InterPro" id="IPR038763">
    <property type="entry name" value="DHH_sf"/>
</dbReference>
<evidence type="ECO:0000259" key="1">
    <source>
        <dbReference type="Pfam" id="PF01368"/>
    </source>
</evidence>
<feature type="domain" description="DDH" evidence="1">
    <location>
        <begin position="19"/>
        <end position="151"/>
    </location>
</feature>
<dbReference type="STRING" id="351160.RCIX676"/>
<evidence type="ECO:0000313" key="4">
    <source>
        <dbReference type="Proteomes" id="UP000000663"/>
    </source>
</evidence>
<dbReference type="PANTHER" id="PTHR47618">
    <property type="entry name" value="BIFUNCTIONAL OLIGORIBONUCLEASE AND PAP PHOSPHATASE NRNA"/>
    <property type="match status" value="1"/>
</dbReference>
<organism evidence="3 4">
    <name type="scientific">Methanocella arvoryzae (strain DSM 22066 / NBRC 105507 / MRE50)</name>
    <dbReference type="NCBI Taxonomy" id="351160"/>
    <lineage>
        <taxon>Archaea</taxon>
        <taxon>Methanobacteriati</taxon>
        <taxon>Methanobacteriota</taxon>
        <taxon>Stenosarchaea group</taxon>
        <taxon>Methanomicrobia</taxon>
        <taxon>Methanocellales</taxon>
        <taxon>Methanocellaceae</taxon>
        <taxon>Methanocella</taxon>
    </lineage>
</organism>
<reference evidence="3 4" key="1">
    <citation type="journal article" date="2006" name="Science">
        <title>Genome of rice cluster I archaea -- the key methane producers in the rice rhizosphere.</title>
        <authorList>
            <person name="Erkel C."/>
            <person name="Kube M."/>
            <person name="Reinhardt R."/>
            <person name="Liesack W."/>
        </authorList>
    </citation>
    <scope>NUCLEOTIDE SEQUENCE [LARGE SCALE GENOMIC DNA]</scope>
    <source>
        <strain evidence="4">DSM 22066 / NBRC 105507 / MRE50</strain>
    </source>
</reference>
<evidence type="ECO:0000259" key="2">
    <source>
        <dbReference type="Pfam" id="PF02272"/>
    </source>
</evidence>
<feature type="domain" description="DHHA1" evidence="2">
    <location>
        <begin position="237"/>
        <end position="301"/>
    </location>
</feature>
<dbReference type="Gene3D" id="3.90.1640.10">
    <property type="entry name" value="inorganic pyrophosphatase (n-terminal core)"/>
    <property type="match status" value="1"/>
</dbReference>
<dbReference type="Pfam" id="PF01368">
    <property type="entry name" value="DHH"/>
    <property type="match status" value="1"/>
</dbReference>
<dbReference type="Pfam" id="PF02272">
    <property type="entry name" value="DHHA1"/>
    <property type="match status" value="1"/>
</dbReference>
<dbReference type="AlphaFoldDB" id="Q0W6C3"/>
<dbReference type="InterPro" id="IPR051319">
    <property type="entry name" value="Oligoribo/pAp-PDE_c-di-AMP_PDE"/>
</dbReference>
<dbReference type="Proteomes" id="UP000000663">
    <property type="component" value="Chromosome"/>
</dbReference>
<protein>
    <recommendedName>
        <fullName evidence="5">Phosphoesterase</fullName>
    </recommendedName>
</protein>
<dbReference type="RefSeq" id="WP_012036439.1">
    <property type="nucleotide sequence ID" value="NC_009464.1"/>
</dbReference>
<dbReference type="KEGG" id="rci:RCIX676"/>
<sequence>MTAADAKTFYETLKQYQNILFLCHKNADVDSLGSAYALQRLFGGHVGVYDSPSAMAAMLCERLKVEPVIAPDLKKYDIVVVVDTSTLVQTGYKTIDRCAIIDHHTPGDLHEHCQLSYARIASSTGELVYSLYHENGLPIDAEVAFVLVLAIVTDTGHFRYAGAHVFGIVGQILQAGGIRYADVSEFLSHVPVDLSCRIATLKAASRLNLHRVGDLLVVDTRVSSFGAQSATSLISLGADVALVGSEKEGEKRISGRVRRGVDLDLSRLLEEVGKKFGGSGGGHAAAAGVVVKGDLDRALKECVDMTTAQLLSSAKKGSKKSG</sequence>
<dbReference type="SUPFAM" id="SSF64182">
    <property type="entry name" value="DHH phosphoesterases"/>
    <property type="match status" value="1"/>
</dbReference>
<proteinExistence type="predicted"/>
<keyword evidence="4" id="KW-1185">Reference proteome</keyword>
<evidence type="ECO:0008006" key="5">
    <source>
        <dbReference type="Google" id="ProtNLM"/>
    </source>
</evidence>
<dbReference type="EMBL" id="AM114193">
    <property type="protein sequence ID" value="CAJ36070.1"/>
    <property type="molecule type" value="Genomic_DNA"/>
</dbReference>
<dbReference type="InterPro" id="IPR001667">
    <property type="entry name" value="DDH_dom"/>
</dbReference>
<dbReference type="OrthoDB" id="350705at2157"/>
<dbReference type="GeneID" id="5145378"/>
<gene>
    <name evidence="3" type="ORF">RCIX676</name>
</gene>
<name>Q0W6C3_METAR</name>
<dbReference type="Gene3D" id="3.10.310.30">
    <property type="match status" value="1"/>
</dbReference>
<dbReference type="GO" id="GO:0003676">
    <property type="term" value="F:nucleic acid binding"/>
    <property type="evidence" value="ECO:0007669"/>
    <property type="project" value="InterPro"/>
</dbReference>
<accession>Q0W6C3</accession>
<dbReference type="InterPro" id="IPR003156">
    <property type="entry name" value="DHHA1_dom"/>
</dbReference>
<dbReference type="PANTHER" id="PTHR47618:SF1">
    <property type="entry name" value="BIFUNCTIONAL OLIGORIBONUCLEASE AND PAP PHOSPHATASE NRNA"/>
    <property type="match status" value="1"/>
</dbReference>
<evidence type="ECO:0000313" key="3">
    <source>
        <dbReference type="EMBL" id="CAJ36070.1"/>
    </source>
</evidence>